<proteinExistence type="inferred from homology"/>
<dbReference type="InterPro" id="IPR041611">
    <property type="entry name" value="SKICH"/>
</dbReference>
<dbReference type="GO" id="GO:0046856">
    <property type="term" value="P:phosphatidylinositol dephosphorylation"/>
    <property type="evidence" value="ECO:0007669"/>
    <property type="project" value="InterPro"/>
</dbReference>
<dbReference type="AlphaFoldDB" id="A0A0T6BGN6"/>
<dbReference type="GO" id="GO:0001726">
    <property type="term" value="C:ruffle"/>
    <property type="evidence" value="ECO:0007669"/>
    <property type="project" value="TreeGrafter"/>
</dbReference>
<dbReference type="InterPro" id="IPR036691">
    <property type="entry name" value="Endo/exonu/phosph_ase_sf"/>
</dbReference>
<reference evidence="3 4" key="1">
    <citation type="submission" date="2015-09" db="EMBL/GenBank/DDBJ databases">
        <title>Draft genome of the scarab beetle Oryctes borbonicus.</title>
        <authorList>
            <person name="Meyer J.M."/>
            <person name="Markov G.V."/>
            <person name="Baskaran P."/>
            <person name="Herrmann M."/>
            <person name="Sommer R.J."/>
            <person name="Roedelsperger C."/>
        </authorList>
    </citation>
    <scope>NUCLEOTIDE SEQUENCE [LARGE SCALE GENOMIC DNA]</scope>
    <source>
        <strain evidence="3">OB123</strain>
        <tissue evidence="3">Whole animal</tissue>
    </source>
</reference>
<name>A0A0T6BGN6_9SCAR</name>
<dbReference type="InterPro" id="IPR000300">
    <property type="entry name" value="IPPc"/>
</dbReference>
<evidence type="ECO:0000256" key="1">
    <source>
        <dbReference type="ARBA" id="ARBA00005910"/>
    </source>
</evidence>
<gene>
    <name evidence="3" type="ORF">AMK59_4</name>
</gene>
<dbReference type="PANTHER" id="PTHR11200">
    <property type="entry name" value="INOSITOL 5-PHOSPHATASE"/>
    <property type="match status" value="1"/>
</dbReference>
<feature type="domain" description="Inositol polyphosphate-related phosphatase" evidence="2">
    <location>
        <begin position="1"/>
        <end position="163"/>
    </location>
</feature>
<dbReference type="Gene3D" id="2.60.40.2840">
    <property type="match status" value="1"/>
</dbReference>
<organism evidence="3 4">
    <name type="scientific">Oryctes borbonicus</name>
    <dbReference type="NCBI Taxonomy" id="1629725"/>
    <lineage>
        <taxon>Eukaryota</taxon>
        <taxon>Metazoa</taxon>
        <taxon>Ecdysozoa</taxon>
        <taxon>Arthropoda</taxon>
        <taxon>Hexapoda</taxon>
        <taxon>Insecta</taxon>
        <taxon>Pterygota</taxon>
        <taxon>Neoptera</taxon>
        <taxon>Endopterygota</taxon>
        <taxon>Coleoptera</taxon>
        <taxon>Polyphaga</taxon>
        <taxon>Scarabaeiformia</taxon>
        <taxon>Scarabaeidae</taxon>
        <taxon>Dynastinae</taxon>
        <taxon>Oryctes</taxon>
    </lineage>
</organism>
<comment type="caution">
    <text evidence="3">The sequence shown here is derived from an EMBL/GenBank/DDBJ whole genome shotgun (WGS) entry which is preliminary data.</text>
</comment>
<dbReference type="Gene3D" id="3.60.10.10">
    <property type="entry name" value="Endonuclease/exonuclease/phosphatase"/>
    <property type="match status" value="1"/>
</dbReference>
<keyword evidence="4" id="KW-1185">Reference proteome</keyword>
<dbReference type="Pfam" id="PF22669">
    <property type="entry name" value="Exo_endo_phos2"/>
    <property type="match status" value="1"/>
</dbReference>
<evidence type="ECO:0000259" key="2">
    <source>
        <dbReference type="SMART" id="SM00128"/>
    </source>
</evidence>
<dbReference type="SUPFAM" id="SSF56219">
    <property type="entry name" value="DNase I-like"/>
    <property type="match status" value="1"/>
</dbReference>
<dbReference type="OrthoDB" id="62798at2759"/>
<sequence>MLKARIEDYDAILKDQHFHVDAHSEIFFHDYVFWMGDLNFRLLEELDMTLEEIVARVKKGDYQKLFEYDQLRYVMRKGDAFTELQEGDVTFPPTFKFEVDSSFYDCKRRPAWTDRILYKVNPNNYDNIKLKIQQNSYKSHQDYSLSDHKPVTSDFIIKIFADYAEEVVQFKDIEYWWADEDNIVAYTVTKEISKTKEDWIGVFKNNFVSLDDYIIYEYVYKNASPAPQPKQASHSRNIVQPMEYTVRFSELDFKTRDELYQLVYFSETEDKVQSVLGVSKPFPLKEKRTNTSID</sequence>
<dbReference type="SMART" id="SM00128">
    <property type="entry name" value="IPPc"/>
    <property type="match status" value="1"/>
</dbReference>
<dbReference type="InterPro" id="IPR046985">
    <property type="entry name" value="IP5"/>
</dbReference>
<dbReference type="GO" id="GO:0004439">
    <property type="term" value="F:phosphatidylinositol-4,5-bisphosphate 5-phosphatase activity"/>
    <property type="evidence" value="ECO:0007669"/>
    <property type="project" value="TreeGrafter"/>
</dbReference>
<dbReference type="EMBL" id="LJIG01000420">
    <property type="protein sequence ID" value="KRT86520.1"/>
    <property type="molecule type" value="Genomic_DNA"/>
</dbReference>
<dbReference type="GO" id="GO:0005886">
    <property type="term" value="C:plasma membrane"/>
    <property type="evidence" value="ECO:0007669"/>
    <property type="project" value="TreeGrafter"/>
</dbReference>
<evidence type="ECO:0000313" key="4">
    <source>
        <dbReference type="Proteomes" id="UP000051574"/>
    </source>
</evidence>
<protein>
    <recommendedName>
        <fullName evidence="2">Inositol polyphosphate-related phosphatase domain-containing protein</fullName>
    </recommendedName>
</protein>
<comment type="similarity">
    <text evidence="1">Belongs to the inositol 1,4,5-trisphosphate 5-phosphatase type II family.</text>
</comment>
<dbReference type="PANTHER" id="PTHR11200:SF275">
    <property type="entry name" value="LD06095P"/>
    <property type="match status" value="1"/>
</dbReference>
<evidence type="ECO:0000313" key="3">
    <source>
        <dbReference type="EMBL" id="KRT86520.1"/>
    </source>
</evidence>
<accession>A0A0T6BGN6</accession>
<dbReference type="Proteomes" id="UP000051574">
    <property type="component" value="Unassembled WGS sequence"/>
</dbReference>
<dbReference type="Pfam" id="PF17751">
    <property type="entry name" value="SKICH"/>
    <property type="match status" value="1"/>
</dbReference>
<dbReference type="GO" id="GO:0005737">
    <property type="term" value="C:cytoplasm"/>
    <property type="evidence" value="ECO:0007669"/>
    <property type="project" value="TreeGrafter"/>
</dbReference>